<proteinExistence type="predicted"/>
<dbReference type="PROSITE" id="PS51257">
    <property type="entry name" value="PROKAR_LIPOPROTEIN"/>
    <property type="match status" value="1"/>
</dbReference>
<dbReference type="EMBL" id="SWCJ01000006">
    <property type="protein sequence ID" value="TKB54993.1"/>
    <property type="molecule type" value="Genomic_DNA"/>
</dbReference>
<gene>
    <name evidence="1" type="ORF">FCL42_10530</name>
</gene>
<name>A0A4U1BMU7_9GAMM</name>
<protein>
    <recommendedName>
        <fullName evidence="3">Lipoprotein</fullName>
    </recommendedName>
</protein>
<dbReference type="RefSeq" id="WP_136863379.1">
    <property type="nucleotide sequence ID" value="NZ_SWCJ01000006.1"/>
</dbReference>
<dbReference type="OrthoDB" id="6264181at2"/>
<accession>A0A4U1BMU7</accession>
<sequence>MKQLALITASLSAAILSGCGGGGGSSSSDTGANTGQPPAQTINIQAYSYNSCGITSPATDALVVFHAQNGSIINVANADSAGKIEAEVPSGTHHLSTINWRTNSNGQTQPDIASYLNSTAEGLTTIYGRDDSNSQNCGCKSIYIDTASLSSQNGGTKITVNGTTDPSHFHEAQWCHGETGTYSLEVIAKDLPQPRAALVEVNIADYRDGDIYTFDAATLDGEQNLSQPFSFLGLGDADSFASFAETNSGRVLWNSMSTLYDLHFFPGLYPDNFGGYFAFDNLTEYGRYSSHERNRIDSANNVQLSYSNDAIGFQQYAAQLLLSVAAGNTGISYNFAPYSNNDSEVAFTVSGENNLYIDIYGPLQGTIPDLRFPNEVEQKVEQSEIYGLSIITFGYGSRIDYSTHQNRRFTQGNQEGVRSPFFDNYHYQRLAISQ</sequence>
<dbReference type="Proteomes" id="UP000305675">
    <property type="component" value="Unassembled WGS sequence"/>
</dbReference>
<comment type="caution">
    <text evidence="1">The sequence shown here is derived from an EMBL/GenBank/DDBJ whole genome shotgun (WGS) entry which is preliminary data.</text>
</comment>
<evidence type="ECO:0008006" key="3">
    <source>
        <dbReference type="Google" id="ProtNLM"/>
    </source>
</evidence>
<evidence type="ECO:0000313" key="1">
    <source>
        <dbReference type="EMBL" id="TKB54993.1"/>
    </source>
</evidence>
<keyword evidence="2" id="KW-1185">Reference proteome</keyword>
<dbReference type="AlphaFoldDB" id="A0A4U1BMU7"/>
<reference evidence="1 2" key="1">
    <citation type="submission" date="2019-04" db="EMBL/GenBank/DDBJ databases">
        <authorList>
            <person name="Hwang J.C."/>
        </authorList>
    </citation>
    <scope>NUCLEOTIDE SEQUENCE [LARGE SCALE GENOMIC DNA]</scope>
    <source>
        <strain evidence="1 2">IMCC35002</strain>
    </source>
</reference>
<evidence type="ECO:0000313" key="2">
    <source>
        <dbReference type="Proteomes" id="UP000305675"/>
    </source>
</evidence>
<organism evidence="1 2">
    <name type="scientific">Ferrimonas aestuarii</name>
    <dbReference type="NCBI Taxonomy" id="2569539"/>
    <lineage>
        <taxon>Bacteria</taxon>
        <taxon>Pseudomonadati</taxon>
        <taxon>Pseudomonadota</taxon>
        <taxon>Gammaproteobacteria</taxon>
        <taxon>Alteromonadales</taxon>
        <taxon>Ferrimonadaceae</taxon>
        <taxon>Ferrimonas</taxon>
    </lineage>
</organism>